<feature type="chain" id="PRO_5017067705" evidence="9">
    <location>
        <begin position="18"/>
        <end position="599"/>
    </location>
</feature>
<dbReference type="InterPro" id="IPR014001">
    <property type="entry name" value="Helicase_ATP-bd"/>
</dbReference>
<dbReference type="GO" id="GO:0000785">
    <property type="term" value="C:chromatin"/>
    <property type="evidence" value="ECO:0007669"/>
    <property type="project" value="TreeGrafter"/>
</dbReference>
<feature type="domain" description="Chromo" evidence="10">
    <location>
        <begin position="207"/>
        <end position="267"/>
    </location>
</feature>
<feature type="domain" description="Helicase ATP-binding" evidence="13">
    <location>
        <begin position="313"/>
        <end position="499"/>
    </location>
</feature>
<dbReference type="GO" id="GO:0003682">
    <property type="term" value="F:chromatin binding"/>
    <property type="evidence" value="ECO:0007669"/>
    <property type="project" value="TreeGrafter"/>
</dbReference>
<dbReference type="PANTHER" id="PTHR45623:SF17">
    <property type="entry name" value="CHROMODOMAIN-HELICASE-DNA-BINDING PROTEIN 3-RELATED"/>
    <property type="match status" value="1"/>
</dbReference>
<dbReference type="PROSITE" id="PS51192">
    <property type="entry name" value="HELICASE_ATP_BIND_1"/>
    <property type="match status" value="1"/>
</dbReference>
<keyword evidence="5" id="KW-0862">Zinc</keyword>
<evidence type="ECO:0000256" key="9">
    <source>
        <dbReference type="SAM" id="SignalP"/>
    </source>
</evidence>
<keyword evidence="2" id="KW-0479">Metal-binding</keyword>
<dbReference type="InterPro" id="IPR001965">
    <property type="entry name" value="Znf_PHD"/>
</dbReference>
<dbReference type="InterPro" id="IPR019786">
    <property type="entry name" value="Zinc_finger_PHD-type_CS"/>
</dbReference>
<evidence type="ECO:0000256" key="2">
    <source>
        <dbReference type="ARBA" id="ARBA00022723"/>
    </source>
</evidence>
<dbReference type="SUPFAM" id="SSF52540">
    <property type="entry name" value="P-loop containing nucleoside triphosphate hydrolases"/>
    <property type="match status" value="1"/>
</dbReference>
<dbReference type="Pfam" id="PF00176">
    <property type="entry name" value="SNF2-rel_dom"/>
    <property type="match status" value="1"/>
</dbReference>
<evidence type="ECO:0000313" key="15">
    <source>
        <dbReference type="Proteomes" id="UP000257109"/>
    </source>
</evidence>
<dbReference type="SMART" id="SM00298">
    <property type="entry name" value="CHROMO"/>
    <property type="match status" value="1"/>
</dbReference>
<keyword evidence="9" id="KW-0732">Signal</keyword>
<evidence type="ECO:0000256" key="7">
    <source>
        <dbReference type="ARBA" id="ARBA00023242"/>
    </source>
</evidence>
<dbReference type="SUPFAM" id="SSF57903">
    <property type="entry name" value="FYVE/PHD zinc finger"/>
    <property type="match status" value="1"/>
</dbReference>
<dbReference type="InterPro" id="IPR011011">
    <property type="entry name" value="Znf_FYVE_PHD"/>
</dbReference>
<evidence type="ECO:0000256" key="6">
    <source>
        <dbReference type="ARBA" id="ARBA00022840"/>
    </source>
</evidence>
<dbReference type="GO" id="GO:0008270">
    <property type="term" value="F:zinc ion binding"/>
    <property type="evidence" value="ECO:0007669"/>
    <property type="project" value="UniProtKB-KW"/>
</dbReference>
<dbReference type="Gene3D" id="3.40.50.10810">
    <property type="entry name" value="Tandem AAA-ATPase domain"/>
    <property type="match status" value="1"/>
</dbReference>
<comment type="subcellular location">
    <subcellularLocation>
        <location evidence="1">Nucleus</location>
    </subcellularLocation>
</comment>
<dbReference type="InterPro" id="IPR000953">
    <property type="entry name" value="Chromo/chromo_shadow_dom"/>
</dbReference>
<dbReference type="PROSITE" id="PS01359">
    <property type="entry name" value="ZF_PHD_1"/>
    <property type="match status" value="1"/>
</dbReference>
<evidence type="ECO:0000313" key="14">
    <source>
        <dbReference type="EMBL" id="RDX76252.1"/>
    </source>
</evidence>
<dbReference type="GO" id="GO:0016887">
    <property type="term" value="F:ATP hydrolysis activity"/>
    <property type="evidence" value="ECO:0007669"/>
    <property type="project" value="TreeGrafter"/>
</dbReference>
<feature type="signal peptide" evidence="9">
    <location>
        <begin position="1"/>
        <end position="17"/>
    </location>
</feature>
<dbReference type="SMART" id="SM00487">
    <property type="entry name" value="DEXDc"/>
    <property type="match status" value="1"/>
</dbReference>
<reference evidence="14" key="1">
    <citation type="submission" date="2018-05" db="EMBL/GenBank/DDBJ databases">
        <title>Draft genome of Mucuna pruriens seed.</title>
        <authorList>
            <person name="Nnadi N.E."/>
            <person name="Vos R."/>
            <person name="Hasami M.H."/>
            <person name="Devisetty U.K."/>
            <person name="Aguiy J.C."/>
        </authorList>
    </citation>
    <scope>NUCLEOTIDE SEQUENCE [LARGE SCALE GENOMIC DNA]</scope>
    <source>
        <strain evidence="14">JCA_2017</strain>
    </source>
</reference>
<dbReference type="Pfam" id="PF00628">
    <property type="entry name" value="PHD"/>
    <property type="match status" value="1"/>
</dbReference>
<name>A0A371FD76_MUCPR</name>
<keyword evidence="15" id="KW-1185">Reference proteome</keyword>
<evidence type="ECO:0000256" key="8">
    <source>
        <dbReference type="PROSITE-ProRule" id="PRU00146"/>
    </source>
</evidence>
<feature type="domain" description="PHD-type" evidence="11">
    <location>
        <begin position="89"/>
        <end position="136"/>
    </location>
</feature>
<proteinExistence type="predicted"/>
<gene>
    <name evidence="14" type="primary">PKL</name>
    <name evidence="14" type="ORF">CR513_43778</name>
</gene>
<dbReference type="GO" id="GO:0042393">
    <property type="term" value="F:histone binding"/>
    <property type="evidence" value="ECO:0007669"/>
    <property type="project" value="TreeGrafter"/>
</dbReference>
<dbReference type="SUPFAM" id="SSF54160">
    <property type="entry name" value="Chromo domain-like"/>
    <property type="match status" value="1"/>
</dbReference>
<dbReference type="InterPro" id="IPR016197">
    <property type="entry name" value="Chromo-like_dom_sf"/>
</dbReference>
<dbReference type="InterPro" id="IPR027417">
    <property type="entry name" value="P-loop_NTPase"/>
</dbReference>
<dbReference type="GO" id="GO:0005634">
    <property type="term" value="C:nucleus"/>
    <property type="evidence" value="ECO:0007669"/>
    <property type="project" value="UniProtKB-SubCell"/>
</dbReference>
<accession>A0A371FD76</accession>
<evidence type="ECO:0000259" key="10">
    <source>
        <dbReference type="PROSITE" id="PS50013"/>
    </source>
</evidence>
<feature type="non-terminal residue" evidence="14">
    <location>
        <position position="1"/>
    </location>
</feature>
<dbReference type="InterPro" id="IPR023780">
    <property type="entry name" value="Chromo_domain"/>
</dbReference>
<dbReference type="PROSITE" id="PS50013">
    <property type="entry name" value="CHROMO_2"/>
    <property type="match status" value="1"/>
</dbReference>
<dbReference type="InterPro" id="IPR019787">
    <property type="entry name" value="Znf_PHD-finger"/>
</dbReference>
<evidence type="ECO:0000259" key="11">
    <source>
        <dbReference type="PROSITE" id="PS50016"/>
    </source>
</evidence>
<dbReference type="Gene3D" id="2.40.50.40">
    <property type="match status" value="1"/>
</dbReference>
<evidence type="ECO:0000259" key="12">
    <source>
        <dbReference type="PROSITE" id="PS50903"/>
    </source>
</evidence>
<evidence type="ECO:0000256" key="4">
    <source>
        <dbReference type="ARBA" id="ARBA00022771"/>
    </source>
</evidence>
<dbReference type="Gene3D" id="3.40.50.300">
    <property type="entry name" value="P-loop containing nucleotide triphosphate hydrolases"/>
    <property type="match status" value="1"/>
</dbReference>
<evidence type="ECO:0000256" key="1">
    <source>
        <dbReference type="ARBA" id="ARBA00004123"/>
    </source>
</evidence>
<dbReference type="Proteomes" id="UP000257109">
    <property type="component" value="Unassembled WGS sequence"/>
</dbReference>
<feature type="non-terminal residue" evidence="14">
    <location>
        <position position="599"/>
    </location>
</feature>
<feature type="domain" description="Rubredoxin-like" evidence="12">
    <location>
        <begin position="99"/>
        <end position="143"/>
    </location>
</feature>
<dbReference type="CDD" id="cd18659">
    <property type="entry name" value="CD2_tandem"/>
    <property type="match status" value="1"/>
</dbReference>
<dbReference type="STRING" id="157652.A0A371FD76"/>
<keyword evidence="7" id="KW-0539">Nucleus</keyword>
<dbReference type="GO" id="GO:0005506">
    <property type="term" value="F:iron ion binding"/>
    <property type="evidence" value="ECO:0007669"/>
    <property type="project" value="InterPro"/>
</dbReference>
<dbReference type="InterPro" id="IPR024934">
    <property type="entry name" value="Rubredoxin-like_dom"/>
</dbReference>
<keyword evidence="3" id="KW-0547">Nucleotide-binding</keyword>
<dbReference type="InterPro" id="IPR000330">
    <property type="entry name" value="SNF2_N"/>
</dbReference>
<comment type="caution">
    <text evidence="14">The sequence shown here is derived from an EMBL/GenBank/DDBJ whole genome shotgun (WGS) entry which is preliminary data.</text>
</comment>
<protein>
    <submittedName>
        <fullName evidence="14">CHD3-type chromatin-remodeling factor PICKLE</fullName>
    </submittedName>
</protein>
<dbReference type="GO" id="GO:0140658">
    <property type="term" value="F:ATP-dependent chromatin remodeler activity"/>
    <property type="evidence" value="ECO:0007669"/>
    <property type="project" value="TreeGrafter"/>
</dbReference>
<dbReference type="InterPro" id="IPR038718">
    <property type="entry name" value="SNF2-like_sf"/>
</dbReference>
<evidence type="ECO:0000256" key="3">
    <source>
        <dbReference type="ARBA" id="ARBA00022741"/>
    </source>
</evidence>
<sequence>WVWLLNLVTVLLPGSSSREIPKLLFPDRWKIFQSTLWNMSSLVERLRVRSDRRPIYNIDESDDDADFLPRKSGTTQEKLERIVRSDAKENLCQACGENENLVSCETCTYTYHPRCLLPPIKGPLPDNWRCPECVSPLNDIDKILDCEMRPTTAADNDATKLGVPEKEFLKAFKTHPRLKTKVNNFHQKMASVNTSDEDFVAIRPEWTTVDRILACRGDDDDEREYLVKWKELPYDECYWEFESDISAFQPEIERFNRYRSRSSKFSSSKQKNSVKDDIELKKHQKEFQHYEHSPEFLSGTLHPYQLEGLNFLRFSWSKQTHVILADEMGLGKTIQSIAFLASLFKEGVSPHLVVAPLSTLRNWEREFATWAPQMNVLMYVGSAQARSVIREYEFYFPKKQKKIKKKKSGQIISESKQDRIKFDVLLTSYEMINFDTTSLKPIKWECMIVDEGHRLKNKDSKLFSSLKQYSSRHRVLLTGTPLQLKHPNDSLSDAFQNNLDELFMLMHFLDAGKFGSLEEFQEEFKDINQEEQISRLHKMLAPHLLRRVKKDVMKELPPKKELILRIELSSKQKEYYKAILTRNYQILTRRGGAQARLML</sequence>
<dbReference type="InterPro" id="IPR013083">
    <property type="entry name" value="Znf_RING/FYVE/PHD"/>
</dbReference>
<dbReference type="PROSITE" id="PS50016">
    <property type="entry name" value="ZF_PHD_2"/>
    <property type="match status" value="1"/>
</dbReference>
<dbReference type="Gene3D" id="3.30.40.10">
    <property type="entry name" value="Zinc/RING finger domain, C3HC4 (zinc finger)"/>
    <property type="match status" value="1"/>
</dbReference>
<dbReference type="SMART" id="SM00249">
    <property type="entry name" value="PHD"/>
    <property type="match status" value="1"/>
</dbReference>
<dbReference type="EMBL" id="QJKJ01009572">
    <property type="protein sequence ID" value="RDX76252.1"/>
    <property type="molecule type" value="Genomic_DNA"/>
</dbReference>
<dbReference type="GO" id="GO:0003677">
    <property type="term" value="F:DNA binding"/>
    <property type="evidence" value="ECO:0007669"/>
    <property type="project" value="TreeGrafter"/>
</dbReference>
<evidence type="ECO:0000259" key="13">
    <source>
        <dbReference type="PROSITE" id="PS51192"/>
    </source>
</evidence>
<dbReference type="Pfam" id="PF00385">
    <property type="entry name" value="Chromo"/>
    <property type="match status" value="1"/>
</dbReference>
<evidence type="ECO:0000256" key="5">
    <source>
        <dbReference type="ARBA" id="ARBA00022833"/>
    </source>
</evidence>
<organism evidence="14 15">
    <name type="scientific">Mucuna pruriens</name>
    <name type="common">Velvet bean</name>
    <name type="synonym">Dolichos pruriens</name>
    <dbReference type="NCBI Taxonomy" id="157652"/>
    <lineage>
        <taxon>Eukaryota</taxon>
        <taxon>Viridiplantae</taxon>
        <taxon>Streptophyta</taxon>
        <taxon>Embryophyta</taxon>
        <taxon>Tracheophyta</taxon>
        <taxon>Spermatophyta</taxon>
        <taxon>Magnoliopsida</taxon>
        <taxon>eudicotyledons</taxon>
        <taxon>Gunneridae</taxon>
        <taxon>Pentapetalae</taxon>
        <taxon>rosids</taxon>
        <taxon>fabids</taxon>
        <taxon>Fabales</taxon>
        <taxon>Fabaceae</taxon>
        <taxon>Papilionoideae</taxon>
        <taxon>50 kb inversion clade</taxon>
        <taxon>NPAAA clade</taxon>
        <taxon>indigoferoid/millettioid clade</taxon>
        <taxon>Phaseoleae</taxon>
        <taxon>Mucuna</taxon>
    </lineage>
</organism>
<keyword evidence="4 8" id="KW-0863">Zinc-finger</keyword>
<dbReference type="PANTHER" id="PTHR45623">
    <property type="entry name" value="CHROMODOMAIN-HELICASE-DNA-BINDING PROTEIN 3-RELATED-RELATED"/>
    <property type="match status" value="1"/>
</dbReference>
<dbReference type="GO" id="GO:0005524">
    <property type="term" value="F:ATP binding"/>
    <property type="evidence" value="ECO:0007669"/>
    <property type="project" value="UniProtKB-KW"/>
</dbReference>
<dbReference type="OrthoDB" id="5857104at2759"/>
<dbReference type="PROSITE" id="PS50903">
    <property type="entry name" value="RUBREDOXIN_LIKE"/>
    <property type="match status" value="1"/>
</dbReference>
<dbReference type="AlphaFoldDB" id="A0A371FD76"/>
<keyword evidence="6" id="KW-0067">ATP-binding</keyword>